<organism evidence="2 3">
    <name type="scientific">Lachnellula suecica</name>
    <dbReference type="NCBI Taxonomy" id="602035"/>
    <lineage>
        <taxon>Eukaryota</taxon>
        <taxon>Fungi</taxon>
        <taxon>Dikarya</taxon>
        <taxon>Ascomycota</taxon>
        <taxon>Pezizomycotina</taxon>
        <taxon>Leotiomycetes</taxon>
        <taxon>Helotiales</taxon>
        <taxon>Lachnaceae</taxon>
        <taxon>Lachnellula</taxon>
    </lineage>
</organism>
<proteinExistence type="predicted"/>
<evidence type="ECO:0000313" key="2">
    <source>
        <dbReference type="EMBL" id="TVY56449.1"/>
    </source>
</evidence>
<gene>
    <name evidence="2" type="ORF">LSUE1_G009309</name>
</gene>
<name>A0A8T9BU14_9HELO</name>
<dbReference type="Proteomes" id="UP000469558">
    <property type="component" value="Unassembled WGS sequence"/>
</dbReference>
<sequence>MAPAAGDFTLDDAWEYVKTTVLAGWSKTTRRMRAAAAVSRNYYANNGPSILTFTLLRPSIPDTSSLPSISIDYGSNTMTAPASPYNVSKVALLIENRVNPILGPLMLHFMSVVPPDWRFRFMGSLESVEFLNQSRAIRNHVASGKLDLTYIPSNMSTGSQEEISRFLTNLWLYEVVLQPAEWLLVFQTDSMLCANSRQSLNNWLDYDW</sequence>
<accession>A0A8T9BU14</accession>
<protein>
    <recommendedName>
        <fullName evidence="1">DUF5672 domain-containing protein</fullName>
    </recommendedName>
</protein>
<comment type="caution">
    <text evidence="2">The sequence shown here is derived from an EMBL/GenBank/DDBJ whole genome shotgun (WGS) entry which is preliminary data.</text>
</comment>
<evidence type="ECO:0000313" key="3">
    <source>
        <dbReference type="Proteomes" id="UP000469558"/>
    </source>
</evidence>
<feature type="domain" description="DUF5672" evidence="1">
    <location>
        <begin position="146"/>
        <end position="208"/>
    </location>
</feature>
<reference evidence="2 3" key="1">
    <citation type="submission" date="2018-05" db="EMBL/GenBank/DDBJ databases">
        <title>Genome sequencing and assembly of the regulated plant pathogen Lachnellula willkommii and related sister species for the development of diagnostic species identification markers.</title>
        <authorList>
            <person name="Giroux E."/>
            <person name="Bilodeau G."/>
        </authorList>
    </citation>
    <scope>NUCLEOTIDE SEQUENCE [LARGE SCALE GENOMIC DNA]</scope>
    <source>
        <strain evidence="2 3">CBS 268.59</strain>
    </source>
</reference>
<dbReference type="OrthoDB" id="10025998at2759"/>
<dbReference type="EMBL" id="QGMK01002726">
    <property type="protein sequence ID" value="TVY56449.1"/>
    <property type="molecule type" value="Genomic_DNA"/>
</dbReference>
<dbReference type="Pfam" id="PF18922">
    <property type="entry name" value="DUF5672"/>
    <property type="match status" value="1"/>
</dbReference>
<evidence type="ECO:0000259" key="1">
    <source>
        <dbReference type="Pfam" id="PF18922"/>
    </source>
</evidence>
<keyword evidence="3" id="KW-1185">Reference proteome</keyword>
<feature type="non-terminal residue" evidence="2">
    <location>
        <position position="1"/>
    </location>
</feature>
<dbReference type="InterPro" id="IPR043729">
    <property type="entry name" value="DUF5672"/>
</dbReference>
<dbReference type="AlphaFoldDB" id="A0A8T9BU14"/>